<sequence>MDLSAPEVEVQPLGSSSPSQESDRLRAACSERDYCCCAKESQGRALNRTQPRGRDAPRLAIFLPRHLVRFVLLIDGMISECGSEVERLAKELEESREKSSQLEGKLKVIEDAHSLEEALLESRIGELEQDLGKTASSLLKAKAQGQEWRGIIGLHDRRGQGRTNEVGEAPLSPRAEGATLPLRRAELVDAEGDFDRILVGLKSECILPSCSREPEGQDPVAEDGGGKTAPILEGAIGEGEAPHAEDD</sequence>
<gene>
    <name evidence="3" type="ORF">DY000_02060325</name>
</gene>
<evidence type="ECO:0000313" key="4">
    <source>
        <dbReference type="Proteomes" id="UP000266723"/>
    </source>
</evidence>
<name>A0ABQ7B1G9_BRACR</name>
<proteinExistence type="predicted"/>
<dbReference type="Proteomes" id="UP000266723">
    <property type="component" value="Unassembled WGS sequence"/>
</dbReference>
<reference evidence="3 4" key="1">
    <citation type="journal article" date="2020" name="BMC Genomics">
        <title>Intraspecific diversification of the crop wild relative Brassica cretica Lam. using demographic model selection.</title>
        <authorList>
            <person name="Kioukis A."/>
            <person name="Michalopoulou V.A."/>
            <person name="Briers L."/>
            <person name="Pirintsos S."/>
            <person name="Studholme D.J."/>
            <person name="Pavlidis P."/>
            <person name="Sarris P.F."/>
        </authorList>
    </citation>
    <scope>NUCLEOTIDE SEQUENCE [LARGE SCALE GENOMIC DNA]</scope>
    <source>
        <strain evidence="4">cv. PFS-1207/04</strain>
    </source>
</reference>
<comment type="caution">
    <text evidence="3">The sequence shown here is derived from an EMBL/GenBank/DDBJ whole genome shotgun (WGS) entry which is preliminary data.</text>
</comment>
<organism evidence="3 4">
    <name type="scientific">Brassica cretica</name>
    <name type="common">Mustard</name>
    <dbReference type="NCBI Taxonomy" id="69181"/>
    <lineage>
        <taxon>Eukaryota</taxon>
        <taxon>Viridiplantae</taxon>
        <taxon>Streptophyta</taxon>
        <taxon>Embryophyta</taxon>
        <taxon>Tracheophyta</taxon>
        <taxon>Spermatophyta</taxon>
        <taxon>Magnoliopsida</taxon>
        <taxon>eudicotyledons</taxon>
        <taxon>Gunneridae</taxon>
        <taxon>Pentapetalae</taxon>
        <taxon>rosids</taxon>
        <taxon>malvids</taxon>
        <taxon>Brassicales</taxon>
        <taxon>Brassicaceae</taxon>
        <taxon>Brassiceae</taxon>
        <taxon>Brassica</taxon>
    </lineage>
</organism>
<accession>A0ABQ7B1G9</accession>
<protein>
    <submittedName>
        <fullName evidence="3">Uncharacterized protein</fullName>
    </submittedName>
</protein>
<keyword evidence="4" id="KW-1185">Reference proteome</keyword>
<evidence type="ECO:0000256" key="2">
    <source>
        <dbReference type="SAM" id="MobiDB-lite"/>
    </source>
</evidence>
<feature type="region of interest" description="Disordered" evidence="2">
    <location>
        <begin position="209"/>
        <end position="247"/>
    </location>
</feature>
<keyword evidence="1" id="KW-0175">Coiled coil</keyword>
<evidence type="ECO:0000256" key="1">
    <source>
        <dbReference type="SAM" id="Coils"/>
    </source>
</evidence>
<dbReference type="EMBL" id="QGKV02001556">
    <property type="protein sequence ID" value="KAF3520392.1"/>
    <property type="molecule type" value="Genomic_DNA"/>
</dbReference>
<feature type="coiled-coil region" evidence="1">
    <location>
        <begin position="78"/>
        <end position="112"/>
    </location>
</feature>
<evidence type="ECO:0000313" key="3">
    <source>
        <dbReference type="EMBL" id="KAF3520392.1"/>
    </source>
</evidence>
<feature type="region of interest" description="Disordered" evidence="2">
    <location>
        <begin position="1"/>
        <end position="23"/>
    </location>
</feature>